<reference evidence="2 3" key="1">
    <citation type="journal article" date="2018" name="G3 (Bethesda)">
        <title>Phylogenetic and Phylogenomic Definition of Rhizopus Species.</title>
        <authorList>
            <person name="Gryganskyi A.P."/>
            <person name="Golan J."/>
            <person name="Dolatabadi S."/>
            <person name="Mondo S."/>
            <person name="Robb S."/>
            <person name="Idnurm A."/>
            <person name="Muszewska A."/>
            <person name="Steczkiewicz K."/>
            <person name="Masonjones S."/>
            <person name="Liao H.L."/>
            <person name="Gajdeczka M.T."/>
            <person name="Anike F."/>
            <person name="Vuek A."/>
            <person name="Anishchenko I.M."/>
            <person name="Voigt K."/>
            <person name="de Hoog G.S."/>
            <person name="Smith M.E."/>
            <person name="Heitman J."/>
            <person name="Vilgalys R."/>
            <person name="Stajich J.E."/>
        </authorList>
    </citation>
    <scope>NUCLEOTIDE SEQUENCE [LARGE SCALE GENOMIC DNA]</scope>
    <source>
        <strain evidence="2 3">LSU 92-RS-03</strain>
    </source>
</reference>
<dbReference type="InterPro" id="IPR050357">
    <property type="entry name" value="Arrestin_domain-protein"/>
</dbReference>
<dbReference type="GO" id="GO:0015031">
    <property type="term" value="P:protein transport"/>
    <property type="evidence" value="ECO:0007669"/>
    <property type="project" value="TreeGrafter"/>
</dbReference>
<dbReference type="STRING" id="4846.A0A367IR79"/>
<evidence type="ECO:0000313" key="2">
    <source>
        <dbReference type="EMBL" id="RCH80162.1"/>
    </source>
</evidence>
<name>A0A367IR79_RHIST</name>
<dbReference type="GO" id="GO:0005737">
    <property type="term" value="C:cytoplasm"/>
    <property type="evidence" value="ECO:0007669"/>
    <property type="project" value="TreeGrafter"/>
</dbReference>
<dbReference type="PANTHER" id="PTHR11188:SF17">
    <property type="entry name" value="FI21816P1"/>
    <property type="match status" value="1"/>
</dbReference>
<evidence type="ECO:0000256" key="1">
    <source>
        <dbReference type="SAM" id="MobiDB-lite"/>
    </source>
</evidence>
<sequence length="332" mass="37686">YGHAGWDEIEPGTYEFPFALKFPNVNYPPSIEEPAGFHIRYIWTAQLIGAGLESGIKSSEYYTPYRPLLVCAKERESSYKTTVYTKDKSKPVAKVEARMLKQCFCPDDPFFMHLRLVLLQTDGKITDVTYRFRKRHEGKMVLVSGTAVHDYVRIITGGRCPIEELSSQFATDIAFTIPTRLVSPSFATTHTRVHYDILFSVTSEHKGLFKSTHEIEFSVPITIGNLKHEQMLCVNGLTSIGNYRTNKELPLFFDHSLEEPPELVTEDPNHPEALMTSTPREEPPNYFSIPTIPPQLEVSGKREETVVYLSSSAKGSDLPEAAMFYNLFDEGW</sequence>
<dbReference type="Proteomes" id="UP000253551">
    <property type="component" value="Unassembled WGS sequence"/>
</dbReference>
<feature type="non-terminal residue" evidence="2">
    <location>
        <position position="1"/>
    </location>
</feature>
<dbReference type="OrthoDB" id="9984275at2759"/>
<comment type="caution">
    <text evidence="2">The sequence shown here is derived from an EMBL/GenBank/DDBJ whole genome shotgun (WGS) entry which is preliminary data.</text>
</comment>
<dbReference type="Gene3D" id="2.60.40.640">
    <property type="match status" value="1"/>
</dbReference>
<keyword evidence="3" id="KW-1185">Reference proteome</keyword>
<evidence type="ECO:0000313" key="3">
    <source>
        <dbReference type="Proteomes" id="UP000253551"/>
    </source>
</evidence>
<protein>
    <recommendedName>
        <fullName evidence="4">Arrestin C-terminal-like domain-containing protein</fullName>
    </recommendedName>
</protein>
<accession>A0A367IR79</accession>
<organism evidence="2 3">
    <name type="scientific">Rhizopus stolonifer</name>
    <name type="common">Rhizopus nigricans</name>
    <dbReference type="NCBI Taxonomy" id="4846"/>
    <lineage>
        <taxon>Eukaryota</taxon>
        <taxon>Fungi</taxon>
        <taxon>Fungi incertae sedis</taxon>
        <taxon>Mucoromycota</taxon>
        <taxon>Mucoromycotina</taxon>
        <taxon>Mucoromycetes</taxon>
        <taxon>Mucorales</taxon>
        <taxon>Mucorineae</taxon>
        <taxon>Rhizopodaceae</taxon>
        <taxon>Rhizopus</taxon>
    </lineage>
</organism>
<dbReference type="EMBL" id="PJQM01006149">
    <property type="protein sequence ID" value="RCH80162.1"/>
    <property type="molecule type" value="Genomic_DNA"/>
</dbReference>
<dbReference type="PANTHER" id="PTHR11188">
    <property type="entry name" value="ARRESTIN DOMAIN CONTAINING PROTEIN"/>
    <property type="match status" value="1"/>
</dbReference>
<gene>
    <name evidence="2" type="ORF">CU098_002657</name>
</gene>
<dbReference type="InterPro" id="IPR014752">
    <property type="entry name" value="Arrestin-like_C"/>
</dbReference>
<evidence type="ECO:0008006" key="4">
    <source>
        <dbReference type="Google" id="ProtNLM"/>
    </source>
</evidence>
<feature type="region of interest" description="Disordered" evidence="1">
    <location>
        <begin position="261"/>
        <end position="286"/>
    </location>
</feature>
<proteinExistence type="predicted"/>
<dbReference type="AlphaFoldDB" id="A0A367IR79"/>